<dbReference type="EMBL" id="JACVXC010000007">
    <property type="protein sequence ID" value="MBD0836712.1"/>
    <property type="molecule type" value="Genomic_DNA"/>
</dbReference>
<evidence type="ECO:0000256" key="1">
    <source>
        <dbReference type="SAM" id="MobiDB-lite"/>
    </source>
</evidence>
<dbReference type="AlphaFoldDB" id="A0A8J6QLJ1"/>
<sequence>MKNLYFLLAFAFVSFTAFSQDKGDLKGPAYKNYKPGQNRTETVKVYTSDSKTDLKGPEYKNYKPGKNTEETTYTKVVSNNNKANLTGPGYKNYKPSKK</sequence>
<feature type="region of interest" description="Disordered" evidence="1">
    <location>
        <begin position="55"/>
        <end position="98"/>
    </location>
</feature>
<evidence type="ECO:0000313" key="3">
    <source>
        <dbReference type="EMBL" id="MBD0836712.1"/>
    </source>
</evidence>
<feature type="signal peptide" evidence="2">
    <location>
        <begin position="1"/>
        <end position="19"/>
    </location>
</feature>
<proteinExistence type="predicted"/>
<dbReference type="Proteomes" id="UP000602057">
    <property type="component" value="Unassembled WGS sequence"/>
</dbReference>
<feature type="compositionally biased region" description="Basic and acidic residues" evidence="1">
    <location>
        <begin position="55"/>
        <end position="69"/>
    </location>
</feature>
<reference evidence="3" key="1">
    <citation type="journal article" date="2013" name="Int. J. Syst. Evol. Microbiol.">
        <title>Aestuariibaculum suncheonense gen. nov., sp. nov., a marine bacterium of the family Flavobacteriaceae isolated from a tidal flat and emended descriptions of the genera Gaetbulibacter and Tamlana.</title>
        <authorList>
            <person name="Jeong S.H."/>
            <person name="Park M.S."/>
            <person name="Jin H.M."/>
            <person name="Lee K."/>
            <person name="Park W."/>
            <person name="Jeon C.O."/>
        </authorList>
    </citation>
    <scope>NUCLEOTIDE SEQUENCE</scope>
    <source>
        <strain evidence="3">SC17</strain>
    </source>
</reference>
<dbReference type="RefSeq" id="WP_188217208.1">
    <property type="nucleotide sequence ID" value="NZ_BAABGH010000017.1"/>
</dbReference>
<organism evidence="3 4">
    <name type="scientific">Aestuariibaculum suncheonense</name>
    <dbReference type="NCBI Taxonomy" id="1028745"/>
    <lineage>
        <taxon>Bacteria</taxon>
        <taxon>Pseudomonadati</taxon>
        <taxon>Bacteroidota</taxon>
        <taxon>Flavobacteriia</taxon>
        <taxon>Flavobacteriales</taxon>
        <taxon>Flavobacteriaceae</taxon>
    </lineage>
</organism>
<keyword evidence="4" id="KW-1185">Reference proteome</keyword>
<evidence type="ECO:0000256" key="2">
    <source>
        <dbReference type="SAM" id="SignalP"/>
    </source>
</evidence>
<accession>A0A8J6QLJ1</accession>
<comment type="caution">
    <text evidence="3">The sequence shown here is derived from an EMBL/GenBank/DDBJ whole genome shotgun (WGS) entry which is preliminary data.</text>
</comment>
<gene>
    <name evidence="3" type="ORF">ICJ84_14840</name>
</gene>
<evidence type="ECO:0000313" key="4">
    <source>
        <dbReference type="Proteomes" id="UP000602057"/>
    </source>
</evidence>
<feature type="compositionally biased region" description="Polar residues" evidence="1">
    <location>
        <begin position="70"/>
        <end position="84"/>
    </location>
</feature>
<protein>
    <submittedName>
        <fullName evidence="3">Uncharacterized protein</fullName>
    </submittedName>
</protein>
<reference evidence="3" key="2">
    <citation type="submission" date="2020-09" db="EMBL/GenBank/DDBJ databases">
        <authorList>
            <person name="Wu Z."/>
        </authorList>
    </citation>
    <scope>NUCLEOTIDE SEQUENCE</scope>
    <source>
        <strain evidence="3">SC17</strain>
    </source>
</reference>
<feature type="chain" id="PRO_5035215312" evidence="2">
    <location>
        <begin position="20"/>
        <end position="98"/>
    </location>
</feature>
<keyword evidence="2" id="KW-0732">Signal</keyword>
<name>A0A8J6QLJ1_9FLAO</name>